<organism evidence="4 5">
    <name type="scientific">Candidatus Pullilachnospira gallistercoris</name>
    <dbReference type="NCBI Taxonomy" id="2840911"/>
    <lineage>
        <taxon>Bacteria</taxon>
        <taxon>Bacillati</taxon>
        <taxon>Bacillota</taxon>
        <taxon>Clostridia</taxon>
        <taxon>Lachnospirales</taxon>
        <taxon>Lachnospiraceae</taxon>
        <taxon>Lachnospiraceae incertae sedis</taxon>
        <taxon>Candidatus Pullilachnospira</taxon>
    </lineage>
</organism>
<keyword evidence="1" id="KW-0175">Coiled coil</keyword>
<evidence type="ECO:0000256" key="3">
    <source>
        <dbReference type="SAM" id="Phobius"/>
    </source>
</evidence>
<feature type="transmembrane region" description="Helical" evidence="3">
    <location>
        <begin position="36"/>
        <end position="57"/>
    </location>
</feature>
<feature type="coiled-coil region" evidence="1">
    <location>
        <begin position="89"/>
        <end position="116"/>
    </location>
</feature>
<proteinExistence type="predicted"/>
<comment type="caution">
    <text evidence="4">The sequence shown here is derived from an EMBL/GenBank/DDBJ whole genome shotgun (WGS) entry which is preliminary data.</text>
</comment>
<feature type="region of interest" description="Disordered" evidence="2">
    <location>
        <begin position="118"/>
        <end position="141"/>
    </location>
</feature>
<feature type="transmembrane region" description="Helical" evidence="3">
    <location>
        <begin position="6"/>
        <end position="24"/>
    </location>
</feature>
<accession>A0A9D1E8S6</accession>
<reference evidence="4" key="2">
    <citation type="journal article" date="2021" name="PeerJ">
        <title>Extensive microbial diversity within the chicken gut microbiome revealed by metagenomics and culture.</title>
        <authorList>
            <person name="Gilroy R."/>
            <person name="Ravi A."/>
            <person name="Getino M."/>
            <person name="Pursley I."/>
            <person name="Horton D.L."/>
            <person name="Alikhan N.F."/>
            <person name="Baker D."/>
            <person name="Gharbi K."/>
            <person name="Hall N."/>
            <person name="Watson M."/>
            <person name="Adriaenssens E.M."/>
            <person name="Foster-Nyarko E."/>
            <person name="Jarju S."/>
            <person name="Secka A."/>
            <person name="Antonio M."/>
            <person name="Oren A."/>
            <person name="Chaudhuri R.R."/>
            <person name="La Ragione R."/>
            <person name="Hildebrand F."/>
            <person name="Pallen M.J."/>
        </authorList>
    </citation>
    <scope>NUCLEOTIDE SEQUENCE</scope>
    <source>
        <strain evidence="4">ChiSjej5B23-6657</strain>
    </source>
</reference>
<sequence>MTLRLQLIVAVAVIVALFYIGNLVRIRRLELKYALIWFLVGVLLLIFDLAPGILDFLTDLLGITLPINMLFFLGIAFILMIMFSQTIVISNLTRKTKRLTQEIGMLNRRIDDLIEEREKEKGAGEASDRTEAENGAANVPQ</sequence>
<name>A0A9D1E8S6_9FIRM</name>
<evidence type="ECO:0000256" key="1">
    <source>
        <dbReference type="SAM" id="Coils"/>
    </source>
</evidence>
<reference evidence="4" key="1">
    <citation type="submission" date="2020-10" db="EMBL/GenBank/DDBJ databases">
        <authorList>
            <person name="Gilroy R."/>
        </authorList>
    </citation>
    <scope>NUCLEOTIDE SEQUENCE</scope>
    <source>
        <strain evidence="4">ChiSjej5B23-6657</strain>
    </source>
</reference>
<dbReference type="AlphaFoldDB" id="A0A9D1E8S6"/>
<feature type="transmembrane region" description="Helical" evidence="3">
    <location>
        <begin position="69"/>
        <end position="89"/>
    </location>
</feature>
<keyword evidence="3" id="KW-0812">Transmembrane</keyword>
<protein>
    <submittedName>
        <fullName evidence="4">DUF2304 domain-containing protein</fullName>
    </submittedName>
</protein>
<feature type="compositionally biased region" description="Basic and acidic residues" evidence="2">
    <location>
        <begin position="118"/>
        <end position="132"/>
    </location>
</feature>
<evidence type="ECO:0000313" key="5">
    <source>
        <dbReference type="Proteomes" id="UP000823912"/>
    </source>
</evidence>
<evidence type="ECO:0000256" key="2">
    <source>
        <dbReference type="SAM" id="MobiDB-lite"/>
    </source>
</evidence>
<keyword evidence="3" id="KW-1133">Transmembrane helix</keyword>
<dbReference type="Pfam" id="PF10066">
    <property type="entry name" value="DUF2304"/>
    <property type="match status" value="1"/>
</dbReference>
<evidence type="ECO:0000313" key="4">
    <source>
        <dbReference type="EMBL" id="HIR70086.1"/>
    </source>
</evidence>
<dbReference type="InterPro" id="IPR019277">
    <property type="entry name" value="DUF2304"/>
</dbReference>
<dbReference type="EMBL" id="DVHM01000036">
    <property type="protein sequence ID" value="HIR70086.1"/>
    <property type="molecule type" value="Genomic_DNA"/>
</dbReference>
<dbReference type="Proteomes" id="UP000823912">
    <property type="component" value="Unassembled WGS sequence"/>
</dbReference>
<gene>
    <name evidence="4" type="ORF">IAA55_02255</name>
</gene>
<keyword evidence="3" id="KW-0472">Membrane</keyword>